<protein>
    <submittedName>
        <fullName evidence="2">HAD family hydrolase</fullName>
    </submittedName>
</protein>
<organism evidence="2 3">
    <name type="scientific">Pedobacter lusitanus</name>
    <dbReference type="NCBI Taxonomy" id="1503925"/>
    <lineage>
        <taxon>Bacteria</taxon>
        <taxon>Pseudomonadati</taxon>
        <taxon>Bacteroidota</taxon>
        <taxon>Sphingobacteriia</taxon>
        <taxon>Sphingobacteriales</taxon>
        <taxon>Sphingobacteriaceae</taxon>
        <taxon>Pedobacter</taxon>
    </lineage>
</organism>
<dbReference type="InterPro" id="IPR023198">
    <property type="entry name" value="PGP-like_dom2"/>
</dbReference>
<sequence>MRNQIQVIAFDADDTLWVNEPYFQETEQAFCHLLGEYMPSDELSKELFKTEMSNLSLYGYGVKGFMLCMIETLSRISDGKASMAMVDKIMELGQTLLLQPVILLDGVEKVLKHLKKDFRLVVATKGDLLDQERKLKKSGLQNYFHHIEIMSDKQTGDYQKLIKHLDCRPENFLMLGNSVKSDILPVLELGGYAAHIPFHTTWAHEQVTDNLEHPNFMPLNTMTEIIRILQPNS</sequence>
<dbReference type="InterPro" id="IPR051540">
    <property type="entry name" value="S-2-haloacid_dehalogenase"/>
</dbReference>
<comment type="caution">
    <text evidence="2">The sequence shown here is derived from an EMBL/GenBank/DDBJ whole genome shotgun (WGS) entry which is preliminary data.</text>
</comment>
<dbReference type="Proteomes" id="UP000032049">
    <property type="component" value="Unassembled WGS sequence"/>
</dbReference>
<reference evidence="2 3" key="1">
    <citation type="submission" date="2015-01" db="EMBL/GenBank/DDBJ databases">
        <title>Draft genome sequence of Pedobacter sp. NL19 isolated from sludge of an effluent treatment pond in an abandoned uranium mine.</title>
        <authorList>
            <person name="Santos T."/>
            <person name="Caetano T."/>
            <person name="Covas C."/>
            <person name="Cruz A."/>
            <person name="Mendo S."/>
        </authorList>
    </citation>
    <scope>NUCLEOTIDE SEQUENCE [LARGE SCALE GENOMIC DNA]</scope>
    <source>
        <strain evidence="2 3">NL19</strain>
    </source>
</reference>
<gene>
    <name evidence="2" type="ORF">TH53_18245</name>
</gene>
<dbReference type="PANTHER" id="PTHR43316:SF8">
    <property type="entry name" value="HAD FAMILY HYDROLASE"/>
    <property type="match status" value="1"/>
</dbReference>
<evidence type="ECO:0000256" key="1">
    <source>
        <dbReference type="ARBA" id="ARBA00022801"/>
    </source>
</evidence>
<dbReference type="Pfam" id="PF00702">
    <property type="entry name" value="Hydrolase"/>
    <property type="match status" value="1"/>
</dbReference>
<evidence type="ECO:0000313" key="2">
    <source>
        <dbReference type="EMBL" id="KIO75873.1"/>
    </source>
</evidence>
<name>A0A0D0F2W5_9SPHI</name>
<proteinExistence type="predicted"/>
<dbReference type="Gene3D" id="3.40.50.1000">
    <property type="entry name" value="HAD superfamily/HAD-like"/>
    <property type="match status" value="1"/>
</dbReference>
<dbReference type="SUPFAM" id="SSF56784">
    <property type="entry name" value="HAD-like"/>
    <property type="match status" value="1"/>
</dbReference>
<dbReference type="AlphaFoldDB" id="A0A0D0F2W5"/>
<dbReference type="GO" id="GO:0016787">
    <property type="term" value="F:hydrolase activity"/>
    <property type="evidence" value="ECO:0007669"/>
    <property type="project" value="UniProtKB-KW"/>
</dbReference>
<keyword evidence="3" id="KW-1185">Reference proteome</keyword>
<dbReference type="PANTHER" id="PTHR43316">
    <property type="entry name" value="HYDROLASE, HALOACID DELAHOGENASE-RELATED"/>
    <property type="match status" value="1"/>
</dbReference>
<accession>A0A0D0F2W5</accession>
<dbReference type="OrthoDB" id="6101375at2"/>
<dbReference type="InterPro" id="IPR036412">
    <property type="entry name" value="HAD-like_sf"/>
</dbReference>
<dbReference type="Gene3D" id="1.10.150.240">
    <property type="entry name" value="Putative phosphatase, domain 2"/>
    <property type="match status" value="1"/>
</dbReference>
<evidence type="ECO:0000313" key="3">
    <source>
        <dbReference type="Proteomes" id="UP000032049"/>
    </source>
</evidence>
<keyword evidence="1 2" id="KW-0378">Hydrolase</keyword>
<dbReference type="STRING" id="1503925.TH53_18245"/>
<dbReference type="InterPro" id="IPR023214">
    <property type="entry name" value="HAD_sf"/>
</dbReference>
<dbReference type="EMBL" id="JXRA01000080">
    <property type="protein sequence ID" value="KIO75873.1"/>
    <property type="molecule type" value="Genomic_DNA"/>
</dbReference>